<dbReference type="RefSeq" id="WP_378248537.1">
    <property type="nucleotide sequence ID" value="NZ_JBHSKF010000007.1"/>
</dbReference>
<dbReference type="Proteomes" id="UP001596157">
    <property type="component" value="Unassembled WGS sequence"/>
</dbReference>
<feature type="chain" id="PRO_5045298912" description="Alpha amylase inhibitor" evidence="1">
    <location>
        <begin position="27"/>
        <end position="99"/>
    </location>
</feature>
<gene>
    <name evidence="2" type="ORF">ACFPM7_16670</name>
</gene>
<dbReference type="InterPro" id="IPR036379">
    <property type="entry name" value="A-amylase_inhib_sf"/>
</dbReference>
<accession>A0ABW0EMN0</accession>
<feature type="signal peptide" evidence="1">
    <location>
        <begin position="1"/>
        <end position="26"/>
    </location>
</feature>
<proteinExistence type="predicted"/>
<keyword evidence="3" id="KW-1185">Reference proteome</keyword>
<evidence type="ECO:0008006" key="4">
    <source>
        <dbReference type="Google" id="ProtNLM"/>
    </source>
</evidence>
<evidence type="ECO:0000256" key="1">
    <source>
        <dbReference type="SAM" id="SignalP"/>
    </source>
</evidence>
<organism evidence="2 3">
    <name type="scientific">Actinokineospora guangxiensis</name>
    <dbReference type="NCBI Taxonomy" id="1490288"/>
    <lineage>
        <taxon>Bacteria</taxon>
        <taxon>Bacillati</taxon>
        <taxon>Actinomycetota</taxon>
        <taxon>Actinomycetes</taxon>
        <taxon>Pseudonocardiales</taxon>
        <taxon>Pseudonocardiaceae</taxon>
        <taxon>Actinokineospora</taxon>
    </lineage>
</organism>
<dbReference type="Gene3D" id="2.60.40.20">
    <property type="entry name" value="Alpha-amylase inhibitor"/>
    <property type="match status" value="1"/>
</dbReference>
<sequence length="99" mass="10821">MRTILTAVTAVAVATGGLVAVPLAAAAEPVDGPPQCLHTRTWDTFFHAYVEVKNTCQDTQRFRIRWEGASDSQCITLVPGDWVQDSAVEPAWFSGLYHC</sequence>
<name>A0ABW0EMN0_9PSEU</name>
<reference evidence="3" key="1">
    <citation type="journal article" date="2019" name="Int. J. Syst. Evol. Microbiol.">
        <title>The Global Catalogue of Microorganisms (GCM) 10K type strain sequencing project: providing services to taxonomists for standard genome sequencing and annotation.</title>
        <authorList>
            <consortium name="The Broad Institute Genomics Platform"/>
            <consortium name="The Broad Institute Genome Sequencing Center for Infectious Disease"/>
            <person name="Wu L."/>
            <person name="Ma J."/>
        </authorList>
    </citation>
    <scope>NUCLEOTIDE SEQUENCE [LARGE SCALE GENOMIC DNA]</scope>
    <source>
        <strain evidence="3">CCUG 59778</strain>
    </source>
</reference>
<keyword evidence="1" id="KW-0732">Signal</keyword>
<evidence type="ECO:0000313" key="3">
    <source>
        <dbReference type="Proteomes" id="UP001596157"/>
    </source>
</evidence>
<comment type="caution">
    <text evidence="2">The sequence shown here is derived from an EMBL/GenBank/DDBJ whole genome shotgun (WGS) entry which is preliminary data.</text>
</comment>
<evidence type="ECO:0000313" key="2">
    <source>
        <dbReference type="EMBL" id="MFC5288692.1"/>
    </source>
</evidence>
<protein>
    <recommendedName>
        <fullName evidence="4">Alpha amylase inhibitor</fullName>
    </recommendedName>
</protein>
<dbReference type="EMBL" id="JBHSKF010000007">
    <property type="protein sequence ID" value="MFC5288692.1"/>
    <property type="molecule type" value="Genomic_DNA"/>
</dbReference>
<dbReference type="SUPFAM" id="SSF49498">
    <property type="entry name" value="alpha-Amylase inhibitor tendamistat"/>
    <property type="match status" value="1"/>
</dbReference>